<dbReference type="InterPro" id="IPR013083">
    <property type="entry name" value="Znf_RING/FYVE/PHD"/>
</dbReference>
<proteinExistence type="predicted"/>
<gene>
    <name evidence="3" type="ORF">CONLIGDRAFT_366200</name>
</gene>
<dbReference type="GO" id="GO:0061630">
    <property type="term" value="F:ubiquitin protein ligase activity"/>
    <property type="evidence" value="ECO:0007669"/>
    <property type="project" value="TreeGrafter"/>
</dbReference>
<protein>
    <recommendedName>
        <fullName evidence="2">RING-type domain-containing protein</fullName>
    </recommendedName>
</protein>
<keyword evidence="4" id="KW-1185">Reference proteome</keyword>
<dbReference type="GO" id="GO:0006511">
    <property type="term" value="P:ubiquitin-dependent protein catabolic process"/>
    <property type="evidence" value="ECO:0007669"/>
    <property type="project" value="TreeGrafter"/>
</dbReference>
<organism evidence="3 4">
    <name type="scientific">Coniochaeta ligniaria NRRL 30616</name>
    <dbReference type="NCBI Taxonomy" id="1408157"/>
    <lineage>
        <taxon>Eukaryota</taxon>
        <taxon>Fungi</taxon>
        <taxon>Dikarya</taxon>
        <taxon>Ascomycota</taxon>
        <taxon>Pezizomycotina</taxon>
        <taxon>Sordariomycetes</taxon>
        <taxon>Sordariomycetidae</taxon>
        <taxon>Coniochaetales</taxon>
        <taxon>Coniochaetaceae</taxon>
        <taxon>Coniochaeta</taxon>
    </lineage>
</organism>
<reference evidence="3 4" key="1">
    <citation type="submission" date="2016-10" db="EMBL/GenBank/DDBJ databases">
        <title>Draft genome sequence of Coniochaeta ligniaria NRRL30616, a lignocellulolytic fungus for bioabatement of inhibitors in plant biomass hydrolysates.</title>
        <authorList>
            <consortium name="DOE Joint Genome Institute"/>
            <person name="Jimenez D.J."/>
            <person name="Hector R.E."/>
            <person name="Riley R."/>
            <person name="Sun H."/>
            <person name="Grigoriev I.V."/>
            <person name="Van Elsas J.D."/>
            <person name="Nichols N.N."/>
        </authorList>
    </citation>
    <scope>NUCLEOTIDE SEQUENCE [LARGE SCALE GENOMIC DNA]</scope>
    <source>
        <strain evidence="3 4">NRRL 30616</strain>
    </source>
</reference>
<dbReference type="InterPro" id="IPR001841">
    <property type="entry name" value="Znf_RING"/>
</dbReference>
<evidence type="ECO:0000313" key="3">
    <source>
        <dbReference type="EMBL" id="OIW30359.1"/>
    </source>
</evidence>
<dbReference type="EMBL" id="KV875097">
    <property type="protein sequence ID" value="OIW30359.1"/>
    <property type="molecule type" value="Genomic_DNA"/>
</dbReference>
<dbReference type="PANTHER" id="PTHR22765:SF434">
    <property type="entry name" value="GB|AAD18119.1-RELATED"/>
    <property type="match status" value="1"/>
</dbReference>
<name>A0A1J7IRU1_9PEZI</name>
<evidence type="ECO:0000256" key="1">
    <source>
        <dbReference type="PROSITE-ProRule" id="PRU00175"/>
    </source>
</evidence>
<dbReference type="OrthoDB" id="8062037at2759"/>
<dbReference type="AlphaFoldDB" id="A0A1J7IRU1"/>
<accession>A0A1J7IRU1</accession>
<evidence type="ECO:0000313" key="4">
    <source>
        <dbReference type="Proteomes" id="UP000182658"/>
    </source>
</evidence>
<evidence type="ECO:0000259" key="2">
    <source>
        <dbReference type="PROSITE" id="PS50089"/>
    </source>
</evidence>
<dbReference type="SUPFAM" id="SSF57850">
    <property type="entry name" value="RING/U-box"/>
    <property type="match status" value="1"/>
</dbReference>
<sequence>MNLKSASKARYFTKATAVKDTSPAKEKQSNTSVHADASCPICQEPVGQRTPEGKIESWSKLPCGHKFGSHCIKHWLGLVAEDRPCCPMCRQNASHLCGHPVLPELITHNRKTTSDMEKPAGRADMLQYTNCVFCSQDIVARPRKKRLKPWRLVKGCWRLVRHGRIRERPAPVPQVTMFAYFPRLRDAEWERWWSNQEPRNA</sequence>
<dbReference type="Pfam" id="PF13639">
    <property type="entry name" value="zf-RING_2"/>
    <property type="match status" value="1"/>
</dbReference>
<keyword evidence="1" id="KW-0863">Zinc-finger</keyword>
<keyword evidence="1" id="KW-0862">Zinc</keyword>
<keyword evidence="1" id="KW-0479">Metal-binding</keyword>
<dbReference type="PROSITE" id="PS50089">
    <property type="entry name" value="ZF_RING_2"/>
    <property type="match status" value="1"/>
</dbReference>
<dbReference type="Proteomes" id="UP000182658">
    <property type="component" value="Unassembled WGS sequence"/>
</dbReference>
<dbReference type="InParanoid" id="A0A1J7IRU1"/>
<dbReference type="STRING" id="1408157.A0A1J7IRU1"/>
<feature type="domain" description="RING-type" evidence="2">
    <location>
        <begin position="39"/>
        <end position="90"/>
    </location>
</feature>
<dbReference type="GO" id="GO:0008270">
    <property type="term" value="F:zinc ion binding"/>
    <property type="evidence" value="ECO:0007669"/>
    <property type="project" value="UniProtKB-KW"/>
</dbReference>
<dbReference type="PANTHER" id="PTHR22765">
    <property type="entry name" value="RING FINGER AND PROTEASE ASSOCIATED DOMAIN-CONTAINING"/>
    <property type="match status" value="1"/>
</dbReference>
<dbReference type="Gene3D" id="3.30.40.10">
    <property type="entry name" value="Zinc/RING finger domain, C3HC4 (zinc finger)"/>
    <property type="match status" value="1"/>
</dbReference>
<dbReference type="InterPro" id="IPR051826">
    <property type="entry name" value="E3_ubiquitin-ligase_domain"/>
</dbReference>
<dbReference type="SMART" id="SM00184">
    <property type="entry name" value="RING"/>
    <property type="match status" value="1"/>
</dbReference>